<protein>
    <submittedName>
        <fullName evidence="1">Uncharacterized protein</fullName>
    </submittedName>
</protein>
<feature type="non-terminal residue" evidence="1">
    <location>
        <position position="1"/>
    </location>
</feature>
<reference evidence="1" key="1">
    <citation type="submission" date="2021-02" db="EMBL/GenBank/DDBJ databases">
        <authorList>
            <person name="Dougan E. K."/>
            <person name="Rhodes N."/>
            <person name="Thang M."/>
            <person name="Chan C."/>
        </authorList>
    </citation>
    <scope>NUCLEOTIDE SEQUENCE</scope>
</reference>
<evidence type="ECO:0000313" key="2">
    <source>
        <dbReference type="Proteomes" id="UP000626109"/>
    </source>
</evidence>
<dbReference type="Proteomes" id="UP000626109">
    <property type="component" value="Unassembled WGS sequence"/>
</dbReference>
<name>A0A813LV09_POLGL</name>
<sequence>MLHQSQPPSDQAAEDVMPLVTVAVEEVEDAVEAVVFQAGDLDWRRTQMETAMKYSDEFGDDIEKALDETQEATDKAQAALDAARARLDSQARAIRVLPAER</sequence>
<organism evidence="1 2">
    <name type="scientific">Polarella glacialis</name>
    <name type="common">Dinoflagellate</name>
    <dbReference type="NCBI Taxonomy" id="89957"/>
    <lineage>
        <taxon>Eukaryota</taxon>
        <taxon>Sar</taxon>
        <taxon>Alveolata</taxon>
        <taxon>Dinophyceae</taxon>
        <taxon>Suessiales</taxon>
        <taxon>Suessiaceae</taxon>
        <taxon>Polarella</taxon>
    </lineage>
</organism>
<evidence type="ECO:0000313" key="1">
    <source>
        <dbReference type="EMBL" id="CAE8735682.1"/>
    </source>
</evidence>
<gene>
    <name evidence="1" type="ORF">PGLA2088_LOCUS47959</name>
</gene>
<proteinExistence type="predicted"/>
<dbReference type="AlphaFoldDB" id="A0A813LV09"/>
<dbReference type="EMBL" id="CAJNNW010036576">
    <property type="protein sequence ID" value="CAE8735682.1"/>
    <property type="molecule type" value="Genomic_DNA"/>
</dbReference>
<comment type="caution">
    <text evidence="1">The sequence shown here is derived from an EMBL/GenBank/DDBJ whole genome shotgun (WGS) entry which is preliminary data.</text>
</comment>
<accession>A0A813LV09</accession>